<keyword evidence="3" id="KW-1185">Reference proteome</keyword>
<evidence type="ECO:0000313" key="2">
    <source>
        <dbReference type="EMBL" id="KAJ3559997.1"/>
    </source>
</evidence>
<comment type="caution">
    <text evidence="2">The sequence shown here is derived from an EMBL/GenBank/DDBJ whole genome shotgun (WGS) entry which is preliminary data.</text>
</comment>
<feature type="compositionally biased region" description="Basic residues" evidence="1">
    <location>
        <begin position="285"/>
        <end position="303"/>
    </location>
</feature>
<feature type="compositionally biased region" description="Polar residues" evidence="1">
    <location>
        <begin position="411"/>
        <end position="421"/>
    </location>
</feature>
<protein>
    <submittedName>
        <fullName evidence="2">Uncharacterized protein</fullName>
    </submittedName>
</protein>
<feature type="region of interest" description="Disordered" evidence="1">
    <location>
        <begin position="20"/>
        <end position="96"/>
    </location>
</feature>
<sequence length="731" mass="81331">MLSRSGLSIRKLIPNRRLSDEDLGAAEWNREDGSLNSWMDQDGGGSVYDAATRRSSRKKRAPAPIIATSPLTHSDALRPLPPLPSETPRSSASSSCRCDRHARCDCPLLNSKRRLPLYSISPKETREGVTLVSCVNSTHPDDTLAQHIPRSRFNSLADANSREEEIRAPSPRGEDKEQLAKDHQVEDTVSPELSSNARQFMQETEDAFKAIGTTLSEVHGDQTPVLQTTKANSTDIPRDIEPPPPTPPPKETLAPLSKSPPARIQSMFSSSPRSQPKENSPPQIPKRKKSKKSKRTRSMRPSRKPAAVKAAVRSGPRWTLTENVSELLTGKLFHRIEADEMLTPDQIEAFRQQRITNLQVDKVAEALEHELVGSILEALHLDELPPRPSSADADVDHRIELPAEDVMQRSFSFESQRETSTPPIPPRRRPLLHKTNTSPNMPSRHARSSSRKIMTELPIIPEASATSQTNNEFYFSNRSVDSLSNNTTSEYVYFQSPSISAIAPTFKHGPIRLSKCDLLPAMKLGNEEILDWTAFQMAISGGAGDLFTESDDVLRRREEEEIADIAGWWDSWHFESTGELVSREYEAPSPTSTLSGDDEIPDLAYGSEIDSDNQNSPHPKWQGAQRRLVGAPPGLQLDVGFTKEKKRISSQYMAGNANDDTRQRDSEQTLVSIDRQSLQSLPPSPMLDLRVIRSESGDDLDVVPMGYNLGHDLGDFLKWEAEHAFAGDFSM</sequence>
<dbReference type="AlphaFoldDB" id="A0A9W8N6I8"/>
<name>A0A9W8N6I8_9PEZI</name>
<organism evidence="2 3">
    <name type="scientific">Xylaria arbuscula</name>
    <dbReference type="NCBI Taxonomy" id="114810"/>
    <lineage>
        <taxon>Eukaryota</taxon>
        <taxon>Fungi</taxon>
        <taxon>Dikarya</taxon>
        <taxon>Ascomycota</taxon>
        <taxon>Pezizomycotina</taxon>
        <taxon>Sordariomycetes</taxon>
        <taxon>Xylariomycetidae</taxon>
        <taxon>Xylariales</taxon>
        <taxon>Xylariaceae</taxon>
        <taxon>Xylaria</taxon>
    </lineage>
</organism>
<feature type="region of interest" description="Disordered" evidence="1">
    <location>
        <begin position="411"/>
        <end position="451"/>
    </location>
</feature>
<feature type="region of interest" description="Disordered" evidence="1">
    <location>
        <begin position="216"/>
        <end position="314"/>
    </location>
</feature>
<dbReference type="VEuPathDB" id="FungiDB:F4678DRAFT_414260"/>
<feature type="compositionally biased region" description="Polar residues" evidence="1">
    <location>
        <begin position="266"/>
        <end position="278"/>
    </location>
</feature>
<gene>
    <name evidence="2" type="ORF">NPX13_g9464</name>
</gene>
<feature type="compositionally biased region" description="Basic and acidic residues" evidence="1">
    <location>
        <begin position="160"/>
        <end position="186"/>
    </location>
</feature>
<accession>A0A9W8N6I8</accession>
<dbReference type="Proteomes" id="UP001148614">
    <property type="component" value="Unassembled WGS sequence"/>
</dbReference>
<dbReference type="EMBL" id="JANPWZ010002331">
    <property type="protein sequence ID" value="KAJ3559997.1"/>
    <property type="molecule type" value="Genomic_DNA"/>
</dbReference>
<feature type="compositionally biased region" description="Polar residues" evidence="1">
    <location>
        <begin position="224"/>
        <end position="235"/>
    </location>
</feature>
<reference evidence="2" key="1">
    <citation type="submission" date="2022-07" db="EMBL/GenBank/DDBJ databases">
        <title>Genome Sequence of Xylaria arbuscula.</title>
        <authorList>
            <person name="Buettner E."/>
        </authorList>
    </citation>
    <scope>NUCLEOTIDE SEQUENCE</scope>
    <source>
        <strain evidence="2">VT107</strain>
    </source>
</reference>
<proteinExistence type="predicted"/>
<evidence type="ECO:0000256" key="1">
    <source>
        <dbReference type="SAM" id="MobiDB-lite"/>
    </source>
</evidence>
<feature type="region of interest" description="Disordered" evidence="1">
    <location>
        <begin position="583"/>
        <end position="621"/>
    </location>
</feature>
<feature type="region of interest" description="Disordered" evidence="1">
    <location>
        <begin position="139"/>
        <end position="194"/>
    </location>
</feature>
<evidence type="ECO:0000313" key="3">
    <source>
        <dbReference type="Proteomes" id="UP001148614"/>
    </source>
</evidence>